<proteinExistence type="predicted"/>
<evidence type="ECO:0000313" key="2">
    <source>
        <dbReference type="EMBL" id="KIK59225.1"/>
    </source>
</evidence>
<keyword evidence="1" id="KW-0812">Transmembrane</keyword>
<dbReference type="AlphaFoldDB" id="A0A0D0B6Y8"/>
<keyword evidence="1" id="KW-0472">Membrane</keyword>
<feature type="transmembrane region" description="Helical" evidence="1">
    <location>
        <begin position="21"/>
        <end position="38"/>
    </location>
</feature>
<evidence type="ECO:0000313" key="3">
    <source>
        <dbReference type="Proteomes" id="UP000053593"/>
    </source>
</evidence>
<dbReference type="EMBL" id="KN834780">
    <property type="protein sequence ID" value="KIK59225.1"/>
    <property type="molecule type" value="Genomic_DNA"/>
</dbReference>
<dbReference type="HOGENOM" id="CLU_2688072_0_0_1"/>
<reference evidence="2 3" key="1">
    <citation type="submission" date="2014-04" db="EMBL/GenBank/DDBJ databases">
        <title>Evolutionary Origins and Diversification of the Mycorrhizal Mutualists.</title>
        <authorList>
            <consortium name="DOE Joint Genome Institute"/>
            <consortium name="Mycorrhizal Genomics Consortium"/>
            <person name="Kohler A."/>
            <person name="Kuo A."/>
            <person name="Nagy L.G."/>
            <person name="Floudas D."/>
            <person name="Copeland A."/>
            <person name="Barry K.W."/>
            <person name="Cichocki N."/>
            <person name="Veneault-Fourrey C."/>
            <person name="LaButti K."/>
            <person name="Lindquist E.A."/>
            <person name="Lipzen A."/>
            <person name="Lundell T."/>
            <person name="Morin E."/>
            <person name="Murat C."/>
            <person name="Riley R."/>
            <person name="Ohm R."/>
            <person name="Sun H."/>
            <person name="Tunlid A."/>
            <person name="Henrissat B."/>
            <person name="Grigoriev I.V."/>
            <person name="Hibbett D.S."/>
            <person name="Martin F."/>
        </authorList>
    </citation>
    <scope>NUCLEOTIDE SEQUENCE [LARGE SCALE GENOMIC DNA]</scope>
    <source>
        <strain evidence="2 3">FD-317 M1</strain>
    </source>
</reference>
<accession>A0A0D0B6Y8</accession>
<protein>
    <submittedName>
        <fullName evidence="2">Uncharacterized protein</fullName>
    </submittedName>
</protein>
<dbReference type="Proteomes" id="UP000053593">
    <property type="component" value="Unassembled WGS sequence"/>
</dbReference>
<sequence length="74" mass="8975">MSLSCYIYLQVLVFYHRSTEVYVYFLSYFVFLLKWNVFCDFFLFPFLLFVFCWGCFAIRVDILLIPDQVSSHLS</sequence>
<keyword evidence="3" id="KW-1185">Reference proteome</keyword>
<keyword evidence="1" id="KW-1133">Transmembrane helix</keyword>
<name>A0A0D0B6Y8_9AGAR</name>
<feature type="transmembrane region" description="Helical" evidence="1">
    <location>
        <begin position="44"/>
        <end position="65"/>
    </location>
</feature>
<gene>
    <name evidence="2" type="ORF">GYMLUDRAFT_674714</name>
</gene>
<evidence type="ECO:0000256" key="1">
    <source>
        <dbReference type="SAM" id="Phobius"/>
    </source>
</evidence>
<organism evidence="2 3">
    <name type="scientific">Collybiopsis luxurians FD-317 M1</name>
    <dbReference type="NCBI Taxonomy" id="944289"/>
    <lineage>
        <taxon>Eukaryota</taxon>
        <taxon>Fungi</taxon>
        <taxon>Dikarya</taxon>
        <taxon>Basidiomycota</taxon>
        <taxon>Agaricomycotina</taxon>
        <taxon>Agaricomycetes</taxon>
        <taxon>Agaricomycetidae</taxon>
        <taxon>Agaricales</taxon>
        <taxon>Marasmiineae</taxon>
        <taxon>Omphalotaceae</taxon>
        <taxon>Collybiopsis</taxon>
        <taxon>Collybiopsis luxurians</taxon>
    </lineage>
</organism>